<accession>A0A975BIT5</accession>
<reference evidence="1" key="1">
    <citation type="journal article" date="2021" name="Microb. Physiol.">
        <title>Proteogenomic Insights into the Physiology of Marine, Sulfate-Reducing, Filamentous Desulfonema limicola and Desulfonema magnum.</title>
        <authorList>
            <person name="Schnaars V."/>
            <person name="Wohlbrand L."/>
            <person name="Scheve S."/>
            <person name="Hinrichs C."/>
            <person name="Reinhardt R."/>
            <person name="Rabus R."/>
        </authorList>
    </citation>
    <scope>NUCLEOTIDE SEQUENCE</scope>
    <source>
        <strain evidence="1">4be13</strain>
    </source>
</reference>
<protein>
    <submittedName>
        <fullName evidence="1">Uncharacterized protein</fullName>
    </submittedName>
</protein>
<dbReference type="AlphaFoldDB" id="A0A975BIT5"/>
<evidence type="ECO:0000313" key="2">
    <source>
        <dbReference type="Proteomes" id="UP000663722"/>
    </source>
</evidence>
<dbReference type="Proteomes" id="UP000663722">
    <property type="component" value="Chromosome"/>
</dbReference>
<organism evidence="1 2">
    <name type="scientific">Desulfonema magnum</name>
    <dbReference type="NCBI Taxonomy" id="45655"/>
    <lineage>
        <taxon>Bacteria</taxon>
        <taxon>Pseudomonadati</taxon>
        <taxon>Thermodesulfobacteriota</taxon>
        <taxon>Desulfobacteria</taxon>
        <taxon>Desulfobacterales</taxon>
        <taxon>Desulfococcaceae</taxon>
        <taxon>Desulfonema</taxon>
    </lineage>
</organism>
<keyword evidence="2" id="KW-1185">Reference proteome</keyword>
<dbReference type="EMBL" id="CP061800">
    <property type="protein sequence ID" value="QTA86103.1"/>
    <property type="molecule type" value="Genomic_DNA"/>
</dbReference>
<gene>
    <name evidence="1" type="ORF">dnm_021210</name>
</gene>
<evidence type="ECO:0000313" key="1">
    <source>
        <dbReference type="EMBL" id="QTA86103.1"/>
    </source>
</evidence>
<name>A0A975BIT5_9BACT</name>
<proteinExistence type="predicted"/>
<sequence>MTLKLVIFFLNNYFSFFNFFNKNLTPKMFARQAFPADLSIRRDRFRVIFDLLTLTDKRRA</sequence>
<dbReference type="KEGG" id="dmm:dnm_021210"/>